<reference evidence="4 5" key="1">
    <citation type="submission" date="2013-09" db="EMBL/GenBank/DDBJ databases">
        <title>Biodegradation of hydrocarbons in the deep terrestrial subsurface : characterization of a microbial consortium composed of two Desulfotomaculum species originating from a deep geological formation.</title>
        <authorList>
            <person name="Aullo T."/>
            <person name="Berlendis S."/>
            <person name="Lascourreges J.-F."/>
            <person name="Dessort D."/>
            <person name="Saint-Laurent S."/>
            <person name="Schraauwers B."/>
            <person name="Mas J."/>
            <person name="Magot M."/>
            <person name="Ranchou-Peyruse A."/>
        </authorList>
    </citation>
    <scope>NUCLEOTIDE SEQUENCE [LARGE SCALE GENOMIC DNA]</scope>
    <source>
        <strain evidence="4 5">Bs107</strain>
    </source>
</reference>
<dbReference type="RefSeq" id="WP_099082567.1">
    <property type="nucleotide sequence ID" value="NZ_AWQQ01000040.1"/>
</dbReference>
<dbReference type="PANTHER" id="PTHR43022">
    <property type="entry name" value="PROTEIN SMF"/>
    <property type="match status" value="1"/>
</dbReference>
<comment type="caution">
    <text evidence="4">The sequence shown here is derived from an EMBL/GenBank/DDBJ whole genome shotgun (WGS) entry which is preliminary data.</text>
</comment>
<dbReference type="AlphaFoldDB" id="A0A2C6MHR3"/>
<comment type="similarity">
    <text evidence="1">Belongs to the DprA/Smf family.</text>
</comment>
<organism evidence="4 5">
    <name type="scientific">Desulforamulus profundi</name>
    <dbReference type="NCBI Taxonomy" id="1383067"/>
    <lineage>
        <taxon>Bacteria</taxon>
        <taxon>Bacillati</taxon>
        <taxon>Bacillota</taxon>
        <taxon>Clostridia</taxon>
        <taxon>Eubacteriales</taxon>
        <taxon>Peptococcaceae</taxon>
        <taxon>Desulforamulus</taxon>
    </lineage>
</organism>
<protein>
    <submittedName>
        <fullName evidence="4">DNA processing protein DprA</fullName>
    </submittedName>
</protein>
<dbReference type="Gene3D" id="1.10.10.10">
    <property type="entry name" value="Winged helix-like DNA-binding domain superfamily/Winged helix DNA-binding domain"/>
    <property type="match status" value="1"/>
</dbReference>
<gene>
    <name evidence="4" type="ORF">P378_06495</name>
</gene>
<feature type="domain" description="Smf/DprA SLOG" evidence="2">
    <location>
        <begin position="79"/>
        <end position="287"/>
    </location>
</feature>
<dbReference type="EMBL" id="AWQQ01000040">
    <property type="protein sequence ID" value="PHJ38956.1"/>
    <property type="molecule type" value="Genomic_DNA"/>
</dbReference>
<dbReference type="Pfam" id="PF17782">
    <property type="entry name" value="WHD_DprA"/>
    <property type="match status" value="1"/>
</dbReference>
<dbReference type="InterPro" id="IPR057666">
    <property type="entry name" value="DrpA_SLOG"/>
</dbReference>
<dbReference type="GO" id="GO:0009294">
    <property type="term" value="P:DNA-mediated transformation"/>
    <property type="evidence" value="ECO:0007669"/>
    <property type="project" value="InterPro"/>
</dbReference>
<keyword evidence="5" id="KW-1185">Reference proteome</keyword>
<dbReference type="OrthoDB" id="9785707at2"/>
<evidence type="ECO:0000313" key="4">
    <source>
        <dbReference type="EMBL" id="PHJ38956.1"/>
    </source>
</evidence>
<evidence type="ECO:0000259" key="2">
    <source>
        <dbReference type="Pfam" id="PF02481"/>
    </source>
</evidence>
<dbReference type="PANTHER" id="PTHR43022:SF1">
    <property type="entry name" value="PROTEIN SMF"/>
    <property type="match status" value="1"/>
</dbReference>
<evidence type="ECO:0000259" key="3">
    <source>
        <dbReference type="Pfam" id="PF17782"/>
    </source>
</evidence>
<dbReference type="InterPro" id="IPR003488">
    <property type="entry name" value="DprA"/>
</dbReference>
<evidence type="ECO:0000313" key="5">
    <source>
        <dbReference type="Proteomes" id="UP000222564"/>
    </source>
</evidence>
<feature type="domain" description="DprA winged helix" evidence="3">
    <location>
        <begin position="306"/>
        <end position="358"/>
    </location>
</feature>
<dbReference type="InterPro" id="IPR041614">
    <property type="entry name" value="DprA_WH"/>
</dbReference>
<proteinExistence type="inferred from homology"/>
<dbReference type="InterPro" id="IPR036388">
    <property type="entry name" value="WH-like_DNA-bd_sf"/>
</dbReference>
<sequence>MQNRQYWIYWQMLMPGAGRRVWDLVNYFGSPKQAWEAAESELSEIPFIGRDDAKKLVKRRESLQYGKLVEYLKKLNCAVFTIEDEAYPSLLKTIYDPPPAIFVRGALPSGENAALAMVGSRQPTPYGLAAAESLAGELAGAGLTIISGMARGIDSAAHRGALKVNGSTVAVLGCGPDVVYPRENERLMKQILEKGAVLTEFPPGTAPKPWHFPCRNRIISGLSSAVLVVEAAEKSGALITADFALEQGREVLAIPGNINSSKSAGANKLIRQGARLITRPADVLEELGLGDISLHNRCGKGLDCAGLTGNEKKVMQALTHLPMSLEQIIDECRLEPKEVAAALTVLELKGFTRILPGKMYAAAGL</sequence>
<name>A0A2C6MHR3_9FIRM</name>
<accession>A0A2C6MHR3</accession>
<dbReference type="Gene3D" id="3.40.50.450">
    <property type="match status" value="1"/>
</dbReference>
<dbReference type="NCBIfam" id="TIGR00732">
    <property type="entry name" value="dprA"/>
    <property type="match status" value="1"/>
</dbReference>
<dbReference type="Pfam" id="PF02481">
    <property type="entry name" value="DNA_processg_A"/>
    <property type="match status" value="1"/>
</dbReference>
<evidence type="ECO:0000256" key="1">
    <source>
        <dbReference type="ARBA" id="ARBA00006525"/>
    </source>
</evidence>
<dbReference type="Proteomes" id="UP000222564">
    <property type="component" value="Unassembled WGS sequence"/>
</dbReference>
<dbReference type="SUPFAM" id="SSF102405">
    <property type="entry name" value="MCP/YpsA-like"/>
    <property type="match status" value="1"/>
</dbReference>